<dbReference type="PANTHER" id="PTHR33395">
    <property type="entry name" value="TRANSCRIPTASE, PUTATIVE-RELATED-RELATED"/>
    <property type="match status" value="1"/>
</dbReference>
<dbReference type="PANTHER" id="PTHR33395:SF22">
    <property type="entry name" value="REVERSE TRANSCRIPTASE DOMAIN-CONTAINING PROTEIN"/>
    <property type="match status" value="1"/>
</dbReference>
<accession>A0ABC9WBG4</accession>
<evidence type="ECO:0000313" key="1">
    <source>
        <dbReference type="EMBL" id="GAB0182556.1"/>
    </source>
</evidence>
<gene>
    <name evidence="1" type="ORF">GRJ2_000720900</name>
</gene>
<evidence type="ECO:0000313" key="2">
    <source>
        <dbReference type="Proteomes" id="UP001623348"/>
    </source>
</evidence>
<reference evidence="1 2" key="1">
    <citation type="submission" date="2024-06" db="EMBL/GenBank/DDBJ databases">
        <title>The draft genome of Grus japonensis, version 3.</title>
        <authorList>
            <person name="Nabeshima K."/>
            <person name="Suzuki S."/>
            <person name="Onuma M."/>
        </authorList>
    </citation>
    <scope>NUCLEOTIDE SEQUENCE [LARGE SCALE GENOMIC DNA]</scope>
    <source>
        <strain evidence="1 2">451A</strain>
    </source>
</reference>
<dbReference type="Proteomes" id="UP001623348">
    <property type="component" value="Unassembled WGS sequence"/>
</dbReference>
<keyword evidence="2" id="KW-1185">Reference proteome</keyword>
<comment type="caution">
    <text evidence="1">The sequence shown here is derived from an EMBL/GenBank/DDBJ whole genome shotgun (WGS) entry which is preliminary data.</text>
</comment>
<dbReference type="AlphaFoldDB" id="A0ABC9WBG4"/>
<sequence>MSKELLEKFKWKKEVYRMWKKGLATWEEHRNVVRVCRDAMRKAKAHLELNLVRDVKDKKGFFKYISSKKKTRENVGLLLNEVGALVTEDTEKAELLNAFFASVFTAKAGPQESQTLEVMEIGEVTEDWKKNNVTSVFKKGKKEEPGNYRPLSLTSIPGTVMEQLILDVISKHVEEKKVIGSRQRGFTRGNHA</sequence>
<name>A0ABC9WBG4_GRUJA</name>
<organism evidence="1 2">
    <name type="scientific">Grus japonensis</name>
    <name type="common">Japanese crane</name>
    <name type="synonym">Red-crowned crane</name>
    <dbReference type="NCBI Taxonomy" id="30415"/>
    <lineage>
        <taxon>Eukaryota</taxon>
        <taxon>Metazoa</taxon>
        <taxon>Chordata</taxon>
        <taxon>Craniata</taxon>
        <taxon>Vertebrata</taxon>
        <taxon>Euteleostomi</taxon>
        <taxon>Archelosauria</taxon>
        <taxon>Archosauria</taxon>
        <taxon>Dinosauria</taxon>
        <taxon>Saurischia</taxon>
        <taxon>Theropoda</taxon>
        <taxon>Coelurosauria</taxon>
        <taxon>Aves</taxon>
        <taxon>Neognathae</taxon>
        <taxon>Neoaves</taxon>
        <taxon>Gruiformes</taxon>
        <taxon>Gruidae</taxon>
        <taxon>Grus</taxon>
    </lineage>
</organism>
<dbReference type="EMBL" id="BAAFJT010000002">
    <property type="protein sequence ID" value="GAB0182556.1"/>
    <property type="molecule type" value="Genomic_DNA"/>
</dbReference>
<proteinExistence type="predicted"/>
<protein>
    <submittedName>
        <fullName evidence="1">Mitochondrial enolase superfamily member 1</fullName>
    </submittedName>
</protein>